<evidence type="ECO:0000313" key="3">
    <source>
        <dbReference type="Proteomes" id="UP000828251"/>
    </source>
</evidence>
<feature type="compositionally biased region" description="Basic and acidic residues" evidence="1">
    <location>
        <begin position="1"/>
        <end position="34"/>
    </location>
</feature>
<feature type="compositionally biased region" description="Polar residues" evidence="1">
    <location>
        <begin position="54"/>
        <end position="70"/>
    </location>
</feature>
<proteinExistence type="predicted"/>
<feature type="compositionally biased region" description="Basic residues" evidence="1">
    <location>
        <begin position="185"/>
        <end position="196"/>
    </location>
</feature>
<comment type="caution">
    <text evidence="2">The sequence shown here is derived from an EMBL/GenBank/DDBJ whole genome shotgun (WGS) entry which is preliminary data.</text>
</comment>
<feature type="compositionally biased region" description="Polar residues" evidence="1">
    <location>
        <begin position="197"/>
        <end position="219"/>
    </location>
</feature>
<organism evidence="2 3">
    <name type="scientific">Gossypium stocksii</name>
    <dbReference type="NCBI Taxonomy" id="47602"/>
    <lineage>
        <taxon>Eukaryota</taxon>
        <taxon>Viridiplantae</taxon>
        <taxon>Streptophyta</taxon>
        <taxon>Embryophyta</taxon>
        <taxon>Tracheophyta</taxon>
        <taxon>Spermatophyta</taxon>
        <taxon>Magnoliopsida</taxon>
        <taxon>eudicotyledons</taxon>
        <taxon>Gunneridae</taxon>
        <taxon>Pentapetalae</taxon>
        <taxon>rosids</taxon>
        <taxon>malvids</taxon>
        <taxon>Malvales</taxon>
        <taxon>Malvaceae</taxon>
        <taxon>Malvoideae</taxon>
        <taxon>Gossypium</taxon>
    </lineage>
</organism>
<accession>A0A9D3WF71</accession>
<protein>
    <submittedName>
        <fullName evidence="2">Uncharacterized protein</fullName>
    </submittedName>
</protein>
<name>A0A9D3WF71_9ROSI</name>
<dbReference type="AlphaFoldDB" id="A0A9D3WF71"/>
<reference evidence="2 3" key="1">
    <citation type="journal article" date="2021" name="Plant Biotechnol. J.">
        <title>Multi-omics assisted identification of the key and species-specific regulatory components of drought-tolerant mechanisms in Gossypium stocksii.</title>
        <authorList>
            <person name="Yu D."/>
            <person name="Ke L."/>
            <person name="Zhang D."/>
            <person name="Wu Y."/>
            <person name="Sun Y."/>
            <person name="Mei J."/>
            <person name="Sun J."/>
            <person name="Sun Y."/>
        </authorList>
    </citation>
    <scope>NUCLEOTIDE SEQUENCE [LARGE SCALE GENOMIC DNA]</scope>
    <source>
        <strain evidence="3">cv. E1</strain>
        <tissue evidence="2">Leaf</tissue>
    </source>
</reference>
<feature type="region of interest" description="Disordered" evidence="1">
    <location>
        <begin position="181"/>
        <end position="241"/>
    </location>
</feature>
<dbReference type="Proteomes" id="UP000828251">
    <property type="component" value="Unassembled WGS sequence"/>
</dbReference>
<evidence type="ECO:0000313" key="2">
    <source>
        <dbReference type="EMBL" id="KAH1122996.1"/>
    </source>
</evidence>
<gene>
    <name evidence="2" type="ORF">J1N35_006156</name>
</gene>
<keyword evidence="3" id="KW-1185">Reference proteome</keyword>
<sequence>MKDSCSGSVDDRRGSCEKETSSETRVADEAKGEGAEAFGPWMLVERKNRRNLRESSNQVASTSLGNFSSKGENHSSKKFAQQIQNGVMNPDARGTVNLIAVPNNPTTIVECVNFSFNPDVHQSKTNSHFNPTFEGPMESVVEFSTRVLDPKNSTISFKENLVPRVSDSLKDERLEDTRGTFNKTLRGRGGRFKHASNSRAPLSKTMNSMAKRTNSQIQTEADKGEKTTNGDHHAARASTGQ</sequence>
<dbReference type="EMBL" id="JAIQCV010000002">
    <property type="protein sequence ID" value="KAH1122996.1"/>
    <property type="molecule type" value="Genomic_DNA"/>
</dbReference>
<feature type="compositionally biased region" description="Basic and acidic residues" evidence="1">
    <location>
        <begin position="220"/>
        <end position="234"/>
    </location>
</feature>
<evidence type="ECO:0000256" key="1">
    <source>
        <dbReference type="SAM" id="MobiDB-lite"/>
    </source>
</evidence>
<dbReference type="OrthoDB" id="1001487at2759"/>
<feature type="region of interest" description="Disordered" evidence="1">
    <location>
        <begin position="1"/>
        <end position="74"/>
    </location>
</feature>